<sequence>MSLRPMKHIDRKDLYTNLETRIQYLHSFLDFSSRMCSTRPLAHKLPDTYIVIGDIEALISGHKYIKALIPALVNIVYHKLLQYDITARAFQTRSTSYEGPVDETLTDNSPIILHRKTFLRAYLNKLCSDPSTMEFWYYLDKVGMMHVGRGREHPLHIEYVHIGACLSFIQDTFTEALLSHPRLRMEKKVALIKALGKVIWIQNDLFAKWCKYIVMPPFSISVVLPKTYVRDGDEFAEEAEAPEVEKEGYLFGKRMLDDLEEEAAEVEAASACPFSGLAKGMSAVSIANGEKNEATGEADEKAAAPASPKTPS</sequence>
<evidence type="ECO:0000313" key="2">
    <source>
        <dbReference type="Proteomes" id="UP001143856"/>
    </source>
</evidence>
<dbReference type="EMBL" id="JAPDGR010000999">
    <property type="protein sequence ID" value="KAJ2986081.1"/>
    <property type="molecule type" value="Genomic_DNA"/>
</dbReference>
<name>A0ACC1P499_9PEZI</name>
<evidence type="ECO:0000313" key="1">
    <source>
        <dbReference type="EMBL" id="KAJ2986081.1"/>
    </source>
</evidence>
<dbReference type="Proteomes" id="UP001143856">
    <property type="component" value="Unassembled WGS sequence"/>
</dbReference>
<accession>A0ACC1P499</accession>
<keyword evidence="2" id="KW-1185">Reference proteome</keyword>
<protein>
    <submittedName>
        <fullName evidence="1">Uncharacterized protein</fullName>
    </submittedName>
</protein>
<organism evidence="1 2">
    <name type="scientific">Xylaria curta</name>
    <dbReference type="NCBI Taxonomy" id="42375"/>
    <lineage>
        <taxon>Eukaryota</taxon>
        <taxon>Fungi</taxon>
        <taxon>Dikarya</taxon>
        <taxon>Ascomycota</taxon>
        <taxon>Pezizomycotina</taxon>
        <taxon>Sordariomycetes</taxon>
        <taxon>Xylariomycetidae</taxon>
        <taxon>Xylariales</taxon>
        <taxon>Xylariaceae</taxon>
        <taxon>Xylaria</taxon>
    </lineage>
</organism>
<reference evidence="1" key="1">
    <citation type="submission" date="2022-10" db="EMBL/GenBank/DDBJ databases">
        <title>Genome Sequence of Xylaria curta.</title>
        <authorList>
            <person name="Buettner E."/>
        </authorList>
    </citation>
    <scope>NUCLEOTIDE SEQUENCE</scope>
    <source>
        <strain evidence="1">Babe10</strain>
    </source>
</reference>
<gene>
    <name evidence="1" type="ORF">NUW58_g5199</name>
</gene>
<comment type="caution">
    <text evidence="1">The sequence shown here is derived from an EMBL/GenBank/DDBJ whole genome shotgun (WGS) entry which is preliminary data.</text>
</comment>
<proteinExistence type="predicted"/>